<name>A0A7C4AG02_9BACT</name>
<sequence length="63" mass="6569">MMSTCDTMVIGVFDSEDDAKEAAKLYTGLATIVIVTGKLIVNTDPSAASTTMAGPKFVLIVQS</sequence>
<accession>A0A7C4AG02</accession>
<comment type="caution">
    <text evidence="1">The sequence shown here is derived from an EMBL/GenBank/DDBJ whole genome shotgun (WGS) entry which is preliminary data.</text>
</comment>
<organism evidence="1">
    <name type="scientific">Fundidesulfovibrio putealis</name>
    <dbReference type="NCBI Taxonomy" id="270496"/>
    <lineage>
        <taxon>Bacteria</taxon>
        <taxon>Pseudomonadati</taxon>
        <taxon>Thermodesulfobacteriota</taxon>
        <taxon>Desulfovibrionia</taxon>
        <taxon>Desulfovibrionales</taxon>
        <taxon>Desulfovibrionaceae</taxon>
        <taxon>Fundidesulfovibrio</taxon>
    </lineage>
</organism>
<evidence type="ECO:0000313" key="1">
    <source>
        <dbReference type="EMBL" id="HGG91973.1"/>
    </source>
</evidence>
<proteinExistence type="predicted"/>
<protein>
    <submittedName>
        <fullName evidence="1">Uncharacterized protein</fullName>
    </submittedName>
</protein>
<reference evidence="1" key="1">
    <citation type="journal article" date="2020" name="mSystems">
        <title>Genome- and Community-Level Interaction Insights into Carbon Utilization and Element Cycling Functions of Hydrothermarchaeota in Hydrothermal Sediment.</title>
        <authorList>
            <person name="Zhou Z."/>
            <person name="Liu Y."/>
            <person name="Xu W."/>
            <person name="Pan J."/>
            <person name="Luo Z.H."/>
            <person name="Li M."/>
        </authorList>
    </citation>
    <scope>NUCLEOTIDE SEQUENCE [LARGE SCALE GENOMIC DNA]</scope>
    <source>
        <strain evidence="1">SpSt-413</strain>
    </source>
</reference>
<gene>
    <name evidence="1" type="ORF">ENR59_03370</name>
</gene>
<dbReference type="EMBL" id="DSRP01000232">
    <property type="protein sequence ID" value="HGG91973.1"/>
    <property type="molecule type" value="Genomic_DNA"/>
</dbReference>
<dbReference type="AlphaFoldDB" id="A0A7C4AG02"/>